<keyword evidence="2" id="KW-0479">Metal-binding</keyword>
<evidence type="ECO:0000313" key="14">
    <source>
        <dbReference type="Proteomes" id="UP000095284"/>
    </source>
</evidence>
<evidence type="ECO:0000256" key="11">
    <source>
        <dbReference type="SAM" id="MobiDB-lite"/>
    </source>
</evidence>
<evidence type="ECO:0000256" key="9">
    <source>
        <dbReference type="ARBA" id="ARBA00023242"/>
    </source>
</evidence>
<dbReference type="PANTHER" id="PTHR24637:SF328">
    <property type="entry name" value="NEMATODE CUTICLE COLLAGEN N-TERMINAL DOMAIN-CONTAINING PROTEIN"/>
    <property type="match status" value="1"/>
</dbReference>
<protein>
    <submittedName>
        <fullName evidence="15">Col_cuticle_N domain-containing protein</fullName>
    </submittedName>
</protein>
<dbReference type="WBParaSite" id="BXY_0832300.1">
    <property type="protein sequence ID" value="BXY_0832300.1"/>
    <property type="gene ID" value="BXY_0832300"/>
</dbReference>
<dbReference type="InterPro" id="IPR036236">
    <property type="entry name" value="Znf_C2H2_sf"/>
</dbReference>
<dbReference type="Gene3D" id="3.30.160.60">
    <property type="entry name" value="Classic Zinc Finger"/>
    <property type="match status" value="2"/>
</dbReference>
<keyword evidence="12" id="KW-0812">Transmembrane</keyword>
<evidence type="ECO:0000256" key="8">
    <source>
        <dbReference type="ARBA" id="ARBA00023163"/>
    </source>
</evidence>
<feature type="region of interest" description="Disordered" evidence="11">
    <location>
        <begin position="176"/>
        <end position="380"/>
    </location>
</feature>
<name>A0A1I7S5N8_BURXY</name>
<dbReference type="GO" id="GO:0008270">
    <property type="term" value="F:zinc ion binding"/>
    <property type="evidence" value="ECO:0007669"/>
    <property type="project" value="UniProtKB-KW"/>
</dbReference>
<dbReference type="Pfam" id="PF01391">
    <property type="entry name" value="Collagen"/>
    <property type="match status" value="1"/>
</dbReference>
<keyword evidence="7" id="KW-0238">DNA-binding</keyword>
<evidence type="ECO:0000256" key="2">
    <source>
        <dbReference type="ARBA" id="ARBA00022723"/>
    </source>
</evidence>
<feature type="domain" description="C2H2-type" evidence="13">
    <location>
        <begin position="588"/>
        <end position="616"/>
    </location>
</feature>
<dbReference type="Gene3D" id="1.20.5.320">
    <property type="entry name" value="6-Phosphogluconate Dehydrogenase, domain 3"/>
    <property type="match status" value="1"/>
</dbReference>
<feature type="compositionally biased region" description="Gly residues" evidence="11">
    <location>
        <begin position="254"/>
        <end position="263"/>
    </location>
</feature>
<dbReference type="SMART" id="SM01088">
    <property type="entry name" value="Col_cuticle_N"/>
    <property type="match status" value="1"/>
</dbReference>
<evidence type="ECO:0000256" key="4">
    <source>
        <dbReference type="ARBA" id="ARBA00022771"/>
    </source>
</evidence>
<evidence type="ECO:0000256" key="5">
    <source>
        <dbReference type="ARBA" id="ARBA00022833"/>
    </source>
</evidence>
<dbReference type="PROSITE" id="PS50157">
    <property type="entry name" value="ZINC_FINGER_C2H2_2"/>
    <property type="match status" value="2"/>
</dbReference>
<evidence type="ECO:0000256" key="3">
    <source>
        <dbReference type="ARBA" id="ARBA00022737"/>
    </source>
</evidence>
<dbReference type="InterPro" id="IPR002486">
    <property type="entry name" value="Col_cuticle_N"/>
</dbReference>
<dbReference type="GO" id="GO:0042302">
    <property type="term" value="F:structural constituent of cuticle"/>
    <property type="evidence" value="ECO:0007669"/>
    <property type="project" value="InterPro"/>
</dbReference>
<dbReference type="PANTHER" id="PTHR24637">
    <property type="entry name" value="COLLAGEN"/>
    <property type="match status" value="1"/>
</dbReference>
<evidence type="ECO:0000256" key="7">
    <source>
        <dbReference type="ARBA" id="ARBA00023125"/>
    </source>
</evidence>
<keyword evidence="12" id="KW-1133">Transmembrane helix</keyword>
<keyword evidence="12" id="KW-0472">Membrane</keyword>
<feature type="compositionally biased region" description="Acidic residues" evidence="11">
    <location>
        <begin position="194"/>
        <end position="203"/>
    </location>
</feature>
<dbReference type="AlphaFoldDB" id="A0A1I7S5N8"/>
<dbReference type="GO" id="GO:0005634">
    <property type="term" value="C:nucleus"/>
    <property type="evidence" value="ECO:0007669"/>
    <property type="project" value="UniProtKB-SubCell"/>
</dbReference>
<feature type="compositionally biased region" description="Low complexity" evidence="11">
    <location>
        <begin position="506"/>
        <end position="517"/>
    </location>
</feature>
<accession>A0A1I7S5N8</accession>
<evidence type="ECO:0000259" key="13">
    <source>
        <dbReference type="PROSITE" id="PS50157"/>
    </source>
</evidence>
<reference evidence="15" key="1">
    <citation type="submission" date="2016-11" db="UniProtKB">
        <authorList>
            <consortium name="WormBaseParasite"/>
        </authorList>
    </citation>
    <scope>IDENTIFICATION</scope>
</reference>
<dbReference type="InterPro" id="IPR013087">
    <property type="entry name" value="Znf_C2H2_type"/>
</dbReference>
<evidence type="ECO:0000256" key="12">
    <source>
        <dbReference type="SAM" id="Phobius"/>
    </source>
</evidence>
<feature type="region of interest" description="Disordered" evidence="11">
    <location>
        <begin position="559"/>
        <end position="580"/>
    </location>
</feature>
<evidence type="ECO:0000256" key="6">
    <source>
        <dbReference type="ARBA" id="ARBA00023015"/>
    </source>
</evidence>
<keyword evidence="5" id="KW-0862">Zinc</keyword>
<feature type="transmembrane region" description="Helical" evidence="12">
    <location>
        <begin position="16"/>
        <end position="39"/>
    </location>
</feature>
<dbReference type="SMART" id="SM00355">
    <property type="entry name" value="ZnF_C2H2"/>
    <property type="match status" value="2"/>
</dbReference>
<keyword evidence="3" id="KW-0677">Repeat</keyword>
<dbReference type="eggNOG" id="KOG3544">
    <property type="taxonomic scope" value="Eukaryota"/>
</dbReference>
<dbReference type="SUPFAM" id="SSF57667">
    <property type="entry name" value="beta-beta-alpha zinc fingers"/>
    <property type="match status" value="1"/>
</dbReference>
<feature type="region of interest" description="Disordered" evidence="11">
    <location>
        <begin position="495"/>
        <end position="517"/>
    </location>
</feature>
<sequence>MESTPVEEKNSTIRSVGFLAIGLSLAATFSCVLGVAFVVTQADEIRYELHRELFGFKQDTDFLWTSLMTQSQPRRLKRQYDSYAPPPASAAYGSNPYDSIPTSSGANAYAQPPANPYASSAGYTASSSYAAAPPAAGYESGPVKVGDRSYGAFQPAAQPPAIQFCTCDDFKCPPGPPGPKGVKGKDGEQGEPGIDGEDGEEAQDAPAQVQQYEKCFHCPSGQPGPQGPPGRPGPRGMRGARGQPGVPGRDGQPGFPGGLGPEGPLGHRGEDGPQGLPGEDTEHKVGSPGARGQPGPIGDAGEPGKPGPDGPIGPQGPSGDPGLPGKAGKDGELGPVGEPGDEGEPGADATYCPCPGRGAPLAEPKKQESPKVEVTTTTTTTTSKPDIGVVKSGYAPILGIHKIQNFMRQCIELNKLQPQYITDLSHSEKFFIRFSRLSFSPNWVFSTELVPRFGRQSTMSQSVDVNLNLEQLQQCMQIYYSMLCQQAQQSQGLGHSGLQVKPEVQPTPSSTNSPSSDFPLSSNFSIASLMSSTPNSSISNDSGISSPSPASVGFATPSQAKILSSTPARRPIRTQDGEEIRRDADGKYVCPICQKAFSRKFYLQTAHMNIHNNISPYQCRKCHRAFKDSSNRRNHEKICQIAPLPE</sequence>
<keyword evidence="4 10" id="KW-0863">Zinc-finger</keyword>
<comment type="subcellular location">
    <subcellularLocation>
        <location evidence="1">Nucleus</location>
    </subcellularLocation>
</comment>
<evidence type="ECO:0000313" key="15">
    <source>
        <dbReference type="WBParaSite" id="BXY_0832300.1"/>
    </source>
</evidence>
<keyword evidence="6" id="KW-0805">Transcription regulation</keyword>
<dbReference type="FunFam" id="3.30.160.60:FF:000325">
    <property type="entry name" value="ZFP90 zinc finger protein"/>
    <property type="match status" value="1"/>
</dbReference>
<evidence type="ECO:0000256" key="10">
    <source>
        <dbReference type="PROSITE-ProRule" id="PRU00042"/>
    </source>
</evidence>
<dbReference type="Proteomes" id="UP000095284">
    <property type="component" value="Unplaced"/>
</dbReference>
<dbReference type="InterPro" id="IPR008160">
    <property type="entry name" value="Collagen"/>
</dbReference>
<keyword evidence="9" id="KW-0539">Nucleus</keyword>
<proteinExistence type="predicted"/>
<organism evidence="14 15">
    <name type="scientific">Bursaphelenchus xylophilus</name>
    <name type="common">Pinewood nematode worm</name>
    <name type="synonym">Aphelenchoides xylophilus</name>
    <dbReference type="NCBI Taxonomy" id="6326"/>
    <lineage>
        <taxon>Eukaryota</taxon>
        <taxon>Metazoa</taxon>
        <taxon>Ecdysozoa</taxon>
        <taxon>Nematoda</taxon>
        <taxon>Chromadorea</taxon>
        <taxon>Rhabditida</taxon>
        <taxon>Tylenchina</taxon>
        <taxon>Tylenchomorpha</taxon>
        <taxon>Aphelenchoidea</taxon>
        <taxon>Aphelenchoididae</taxon>
        <taxon>Bursaphelenchus</taxon>
    </lineage>
</organism>
<keyword evidence="8" id="KW-0804">Transcription</keyword>
<feature type="domain" description="C2H2-type" evidence="13">
    <location>
        <begin position="617"/>
        <end position="645"/>
    </location>
</feature>
<evidence type="ECO:0000256" key="1">
    <source>
        <dbReference type="ARBA" id="ARBA00004123"/>
    </source>
</evidence>
<dbReference type="GO" id="GO:0003677">
    <property type="term" value="F:DNA binding"/>
    <property type="evidence" value="ECO:0007669"/>
    <property type="project" value="UniProtKB-KW"/>
</dbReference>
<dbReference type="Pfam" id="PF01484">
    <property type="entry name" value="Col_cuticle_N"/>
    <property type="match status" value="1"/>
</dbReference>
<feature type="compositionally biased region" description="Low complexity" evidence="11">
    <location>
        <begin position="234"/>
        <end position="253"/>
    </location>
</feature>